<dbReference type="EMBL" id="GL379810">
    <property type="protein sequence ID" value="EGT43210.1"/>
    <property type="molecule type" value="Genomic_DNA"/>
</dbReference>
<accession>G0MSQ5</accession>
<name>G0MSQ5_CAEBE</name>
<evidence type="ECO:0000313" key="3">
    <source>
        <dbReference type="Proteomes" id="UP000008068"/>
    </source>
</evidence>
<dbReference type="AlphaFoldDB" id="G0MSQ5"/>
<proteinExistence type="predicted"/>
<feature type="coiled-coil region" evidence="1">
    <location>
        <begin position="228"/>
        <end position="259"/>
    </location>
</feature>
<organism evidence="3">
    <name type="scientific">Caenorhabditis brenneri</name>
    <name type="common">Nematode worm</name>
    <dbReference type="NCBI Taxonomy" id="135651"/>
    <lineage>
        <taxon>Eukaryota</taxon>
        <taxon>Metazoa</taxon>
        <taxon>Ecdysozoa</taxon>
        <taxon>Nematoda</taxon>
        <taxon>Chromadorea</taxon>
        <taxon>Rhabditida</taxon>
        <taxon>Rhabditina</taxon>
        <taxon>Rhabditomorpha</taxon>
        <taxon>Rhabditoidea</taxon>
        <taxon>Rhabditidae</taxon>
        <taxon>Peloderinae</taxon>
        <taxon>Caenorhabditis</taxon>
    </lineage>
</organism>
<dbReference type="eggNOG" id="ENOG502TJ0A">
    <property type="taxonomic scope" value="Eukaryota"/>
</dbReference>
<evidence type="ECO:0000313" key="2">
    <source>
        <dbReference type="EMBL" id="EGT43210.1"/>
    </source>
</evidence>
<dbReference type="InParanoid" id="G0MSQ5"/>
<dbReference type="Proteomes" id="UP000008068">
    <property type="component" value="Unassembled WGS sequence"/>
</dbReference>
<keyword evidence="1" id="KW-0175">Coiled coil</keyword>
<evidence type="ECO:0000256" key="1">
    <source>
        <dbReference type="SAM" id="Coils"/>
    </source>
</evidence>
<gene>
    <name evidence="2" type="ORF">CAEBREN_14850</name>
</gene>
<keyword evidence="3" id="KW-1185">Reference proteome</keyword>
<dbReference type="OMA" id="KETILWH"/>
<dbReference type="FunCoup" id="G0MSQ5">
    <property type="interactions" value="142"/>
</dbReference>
<protein>
    <submittedName>
        <fullName evidence="2">Uncharacterized protein</fullName>
    </submittedName>
</protein>
<sequence>MNKPKRPLEIGKFYAADWIAKVNRGCMGDFAEVPGYEAWNDFFTDARPPFVPQSEEEHMEWCKKYFQWACEKSEVPGTGDPVTAAVEKPVMLWKNKPIPTYLYVLEVLPLKRVTIDSSPNYTPFYVHDRSLPTSEQDLDVDVHGFYSIVFMHLAAWQPVPYELMKKAASKLRLLCRRPLFKLFNISFSKSMPITLESSYLSKTLDPVDEKTIKETILWHKLMVDMVVHHDVRLKIEKTKAELDLEREEAEKLERQKNCQ</sequence>
<dbReference type="OrthoDB" id="10378783at2759"/>
<dbReference type="HOGENOM" id="CLU_1103649_0_0_1"/>
<reference evidence="3" key="1">
    <citation type="submission" date="2011-07" db="EMBL/GenBank/DDBJ databases">
        <authorList>
            <consortium name="Caenorhabditis brenneri Sequencing and Analysis Consortium"/>
            <person name="Wilson R.K."/>
        </authorList>
    </citation>
    <scope>NUCLEOTIDE SEQUENCE [LARGE SCALE GENOMIC DNA]</scope>
    <source>
        <strain evidence="3">PB2801</strain>
    </source>
</reference>